<dbReference type="GO" id="GO:0004069">
    <property type="term" value="F:L-aspartate:2-oxoglutarate aminotransferase activity"/>
    <property type="evidence" value="ECO:0007669"/>
    <property type="project" value="TreeGrafter"/>
</dbReference>
<keyword evidence="3" id="KW-1133">Transmembrane helix</keyword>
<evidence type="ECO:0000256" key="2">
    <source>
        <dbReference type="ARBA" id="ARBA00022898"/>
    </source>
</evidence>
<dbReference type="InterPro" id="IPR015422">
    <property type="entry name" value="PyrdxlP-dep_Trfase_small"/>
</dbReference>
<comment type="similarity">
    <text evidence="1">Belongs to the class-I pyridoxal-phosphate-dependent aminotransferase family.</text>
</comment>
<dbReference type="InterPro" id="IPR004839">
    <property type="entry name" value="Aminotransferase_I/II_large"/>
</dbReference>
<evidence type="ECO:0000256" key="3">
    <source>
        <dbReference type="SAM" id="Phobius"/>
    </source>
</evidence>
<dbReference type="PANTHER" id="PTHR43795:SF46">
    <property type="entry name" value="AMINOTRANSFERASE ACS12-RELATED"/>
    <property type="match status" value="1"/>
</dbReference>
<dbReference type="PRINTS" id="PR00753">
    <property type="entry name" value="ACCSYNTHASE"/>
</dbReference>
<organism evidence="5 6">
    <name type="scientific">Saponaria officinalis</name>
    <name type="common">Common soapwort</name>
    <name type="synonym">Lychnis saponaria</name>
    <dbReference type="NCBI Taxonomy" id="3572"/>
    <lineage>
        <taxon>Eukaryota</taxon>
        <taxon>Viridiplantae</taxon>
        <taxon>Streptophyta</taxon>
        <taxon>Embryophyta</taxon>
        <taxon>Tracheophyta</taxon>
        <taxon>Spermatophyta</taxon>
        <taxon>Magnoliopsida</taxon>
        <taxon>eudicotyledons</taxon>
        <taxon>Gunneridae</taxon>
        <taxon>Pentapetalae</taxon>
        <taxon>Caryophyllales</taxon>
        <taxon>Caryophyllaceae</taxon>
        <taxon>Caryophylleae</taxon>
        <taxon>Saponaria</taxon>
    </lineage>
</organism>
<reference evidence="5" key="1">
    <citation type="submission" date="2024-03" db="EMBL/GenBank/DDBJ databases">
        <title>WGS assembly of Saponaria officinalis var. Norfolk2.</title>
        <authorList>
            <person name="Jenkins J."/>
            <person name="Shu S."/>
            <person name="Grimwood J."/>
            <person name="Barry K."/>
            <person name="Goodstein D."/>
            <person name="Schmutz J."/>
            <person name="Leebens-Mack J."/>
            <person name="Osbourn A."/>
        </authorList>
    </citation>
    <scope>NUCLEOTIDE SEQUENCE [LARGE SCALE GENOMIC DNA]</scope>
    <source>
        <strain evidence="5">JIC</strain>
    </source>
</reference>
<keyword evidence="3" id="KW-0472">Membrane</keyword>
<evidence type="ECO:0000313" key="6">
    <source>
        <dbReference type="Proteomes" id="UP001443914"/>
    </source>
</evidence>
<feature type="transmembrane region" description="Helical" evidence="3">
    <location>
        <begin position="12"/>
        <end position="28"/>
    </location>
</feature>
<keyword evidence="6" id="KW-1185">Reference proteome</keyword>
<dbReference type="AlphaFoldDB" id="A0AAW1H9M1"/>
<dbReference type="EMBL" id="JBDFQZ010000012">
    <property type="protein sequence ID" value="KAK9672728.1"/>
    <property type="molecule type" value="Genomic_DNA"/>
</dbReference>
<dbReference type="Pfam" id="PF00155">
    <property type="entry name" value="Aminotran_1_2"/>
    <property type="match status" value="1"/>
</dbReference>
<dbReference type="InterPro" id="IPR050478">
    <property type="entry name" value="Ethylene_sulfur-biosynth"/>
</dbReference>
<dbReference type="PANTHER" id="PTHR43795">
    <property type="entry name" value="BIFUNCTIONAL ASPARTATE AMINOTRANSFERASE AND GLUTAMATE/ASPARTATE-PREPHENATE AMINOTRANSFERASE-RELATED"/>
    <property type="match status" value="1"/>
</dbReference>
<evidence type="ECO:0000259" key="4">
    <source>
        <dbReference type="Pfam" id="PF00155"/>
    </source>
</evidence>
<accession>A0AAW1H9M1</accession>
<dbReference type="SUPFAM" id="SSF53383">
    <property type="entry name" value="PLP-dependent transferases"/>
    <property type="match status" value="1"/>
</dbReference>
<keyword evidence="2" id="KW-0663">Pyridoxal phosphate</keyword>
<dbReference type="InterPro" id="IPR015424">
    <property type="entry name" value="PyrdxlP-dep_Trfase"/>
</dbReference>
<proteinExistence type="inferred from homology"/>
<evidence type="ECO:0000313" key="5">
    <source>
        <dbReference type="EMBL" id="KAK9672728.1"/>
    </source>
</evidence>
<evidence type="ECO:0000256" key="1">
    <source>
        <dbReference type="ARBA" id="ARBA00007441"/>
    </source>
</evidence>
<dbReference type="Proteomes" id="UP001443914">
    <property type="component" value="Unassembled WGS sequence"/>
</dbReference>
<keyword evidence="3" id="KW-0812">Transmembrane</keyword>
<protein>
    <recommendedName>
        <fullName evidence="4">Aminotransferase class I/classII large domain-containing protein</fullName>
    </recommendedName>
</protein>
<dbReference type="Gene3D" id="3.90.1150.10">
    <property type="entry name" value="Aspartate Aminotransferase, domain 1"/>
    <property type="match status" value="1"/>
</dbReference>
<dbReference type="InterPro" id="IPR004838">
    <property type="entry name" value="NHTrfase_class1_PyrdxlP-BS"/>
</dbReference>
<dbReference type="GO" id="GO:0008793">
    <property type="term" value="F:aromatic-amino-acid transaminase activity"/>
    <property type="evidence" value="ECO:0007669"/>
    <property type="project" value="TreeGrafter"/>
</dbReference>
<sequence length="477" mass="53116">MAFQRVINGKSVLIIGSVIPCCALYYFYHRRHRCPRPRTTVEAAPISSRAHGLSKPNESPYYLGLEMARDDPYHEDLNPNGVMQLGLADNLLCLDLIQQWVAKNWDTSIGSDSKLGIKSIAPYQPLDGLVDLKLAMANFMSTVMGNVDFDPSRLVLTSGATPALEILSFCLADHGDAFLIPAPYYSGFDRDLVRTGVQLIPVHCHSSENFSLTSTALNHAYNDATKRGLKIRGIRFSNPSNPVGNVLSRETLYTILSFAREKNIHIISDEIYAGSVYGNEEFISMAEIVRGKDDLDKQRVHIIYGISKGLSLAGFRVGSIYTFNDNVLTAAKKLSTFSSISAPTQRLLISMLSNEVFIQEYMEAKEMKLKKMHDLFVAGLEQLRIPFAKSDAGLFCWVDMSGLIKPSNEEGEMDLWSKLLNVGKLFLIPGSVFHCAEPGWFRCCFSTLTEQDIPLVMKRIQKVCGISDLSMERSAVE</sequence>
<dbReference type="PROSITE" id="PS00105">
    <property type="entry name" value="AA_TRANSFER_CLASS_1"/>
    <property type="match status" value="1"/>
</dbReference>
<feature type="domain" description="Aminotransferase class I/classII large" evidence="4">
    <location>
        <begin position="84"/>
        <end position="460"/>
    </location>
</feature>
<dbReference type="GO" id="GO:0030170">
    <property type="term" value="F:pyridoxal phosphate binding"/>
    <property type="evidence" value="ECO:0007669"/>
    <property type="project" value="InterPro"/>
</dbReference>
<dbReference type="InterPro" id="IPR015421">
    <property type="entry name" value="PyrdxlP-dep_Trfase_major"/>
</dbReference>
<name>A0AAW1H9M1_SAPOF</name>
<dbReference type="GO" id="GO:0016847">
    <property type="term" value="F:1-aminocyclopropane-1-carboxylate synthase activity"/>
    <property type="evidence" value="ECO:0007669"/>
    <property type="project" value="UniProtKB-ARBA"/>
</dbReference>
<gene>
    <name evidence="5" type="ORF">RND81_12G120200</name>
</gene>
<dbReference type="CDD" id="cd00609">
    <property type="entry name" value="AAT_like"/>
    <property type="match status" value="1"/>
</dbReference>
<comment type="caution">
    <text evidence="5">The sequence shown here is derived from an EMBL/GenBank/DDBJ whole genome shotgun (WGS) entry which is preliminary data.</text>
</comment>
<dbReference type="Gene3D" id="3.40.640.10">
    <property type="entry name" value="Type I PLP-dependent aspartate aminotransferase-like (Major domain)"/>
    <property type="match status" value="1"/>
</dbReference>